<keyword evidence="2" id="KW-1185">Reference proteome</keyword>
<reference evidence="2" key="2">
    <citation type="submission" date="2016-02" db="EMBL/GenBank/DDBJ databases">
        <title>Draft genome sequence of five rapidly growing Mycobacterium species.</title>
        <authorList>
            <person name="Katahira K."/>
            <person name="Gotou Y."/>
            <person name="Iida K."/>
            <person name="Ogura Y."/>
            <person name="Hayashi T."/>
        </authorList>
    </citation>
    <scope>NUCLEOTIDE SEQUENCE [LARGE SCALE GENOMIC DNA]</scope>
    <source>
        <strain evidence="2">JCM15298</strain>
    </source>
</reference>
<organism evidence="1 2">
    <name type="scientific">Mycolicibacterium canariasense</name>
    <name type="common">Mycobacterium canariasense</name>
    <dbReference type="NCBI Taxonomy" id="228230"/>
    <lineage>
        <taxon>Bacteria</taxon>
        <taxon>Bacillati</taxon>
        <taxon>Actinomycetota</taxon>
        <taxon>Actinomycetes</taxon>
        <taxon>Mycobacteriales</taxon>
        <taxon>Mycobacteriaceae</taxon>
        <taxon>Mycolicibacterium</taxon>
    </lineage>
</organism>
<name>A0A117I9I6_MYCCR</name>
<sequence>MARCHSDITDPGEFDARTPEYNRVGDVIQRMIAAFGDDADLEVVIRRAAPSPR</sequence>
<keyword evidence="1" id="KW-0812">Transmembrane</keyword>
<comment type="caution">
    <text evidence="1">The sequence shown here is derived from an EMBL/GenBank/DDBJ whole genome shotgun (WGS) entry which is preliminary data.</text>
</comment>
<evidence type="ECO:0000313" key="1">
    <source>
        <dbReference type="EMBL" id="GAS94820.1"/>
    </source>
</evidence>
<keyword evidence="1" id="KW-0472">Membrane</keyword>
<dbReference type="STRING" id="228230.RMCC_1786"/>
<proteinExistence type="predicted"/>
<dbReference type="EMBL" id="BCSY01000035">
    <property type="protein sequence ID" value="GAS94820.1"/>
    <property type="molecule type" value="Genomic_DNA"/>
</dbReference>
<dbReference type="RefSeq" id="WP_165605291.1">
    <property type="nucleotide sequence ID" value="NZ_BCSY01000035.1"/>
</dbReference>
<reference evidence="2" key="1">
    <citation type="journal article" date="2016" name="Genome Announc.">
        <title>Draft Genome Sequences of Five Rapidly Growing Mycobacterium Species, M. thermoresistibile, M. fortuitum subsp. acetamidolyticum, M. canariasense, M. brisbanense, and M. novocastrense.</title>
        <authorList>
            <person name="Katahira K."/>
            <person name="Ogura Y."/>
            <person name="Gotoh Y."/>
            <person name="Hayashi T."/>
        </authorList>
    </citation>
    <scope>NUCLEOTIDE SEQUENCE [LARGE SCALE GENOMIC DNA]</scope>
    <source>
        <strain evidence="2">JCM15298</strain>
    </source>
</reference>
<gene>
    <name evidence="1" type="ORF">RMCC_1786</name>
</gene>
<accession>A0A117I9I6</accession>
<dbReference type="AlphaFoldDB" id="A0A117I9I6"/>
<dbReference type="Proteomes" id="UP000069443">
    <property type="component" value="Unassembled WGS sequence"/>
</dbReference>
<protein>
    <submittedName>
        <fullName evidence="1">Amino acid transporter, transmembrane</fullName>
    </submittedName>
</protein>
<evidence type="ECO:0000313" key="2">
    <source>
        <dbReference type="Proteomes" id="UP000069443"/>
    </source>
</evidence>